<feature type="coiled-coil region" evidence="1">
    <location>
        <begin position="231"/>
        <end position="282"/>
    </location>
</feature>
<dbReference type="InterPro" id="IPR038729">
    <property type="entry name" value="Rad50/SbcC_AAA"/>
</dbReference>
<dbReference type="Pfam" id="PF13476">
    <property type="entry name" value="AAA_23"/>
    <property type="match status" value="1"/>
</dbReference>
<gene>
    <name evidence="3" type="ORF">EV672_11228</name>
</gene>
<dbReference type="AlphaFoldDB" id="A0A4R6R1J9"/>
<sequence length="894" mass="97789">MQPLKLTLKGFRGIRDGLGQDVLTLDFERLADGADLVAIAGANGRGKTTLMDNMHPYLTMPSRAALSGPGGFSYYDHVCLPENEKDLTWSHEGRCYRSQVVIRLNGRHKTEAYLYALSDVGQWRPVCLDDGLVSDGKVETYSRCVEAICGSADTFFTSAFSAQGKRQLSTYRNAEIKSLLSDLLGQEEIRALGQKANDTAKLIKAGLSAIRQESAGLDAEQARLDAGLHRLQGASDRVAQALLERQQAQQALDGHRVCHARLQAQRDQSQSTEARRAQLLEERKALIAAGTRAIEGLKAQEQDALLGLERLAQRITSRRTHAQSRQSTVMQSRRQCLTVLEEAGAVQRAAHRLPLAEQVLSARQQGIVVCRQQVQAMRDAQATERLLVQKLASIELEAGRAALKAQELAHRFGLVGEVPCAGTDLQGQCKLLGDAYEAQTLMPSAQGQISRLAQDKALAEQELSLIRHRYEELAQAPQALALAERLGDMARTRVSRMSLLATRAGQITQARAALQTIELELSSLEPELGRTQDNETTEEHAERQQIEATRQRIAQALVQQAQHFREALNRLDAVLHGLPTPFDHQILAAAAQAEAQARLALSTAEQAHLAAERDAQSRIELTAQARALADRRVQVQSRMARAEGSLGNWNLFARCMSNDGLIALAIDDAGPALSGLANDLLLACYGPRFTVSILTLVETGKGEQREGFDIVVHDGESGDSKSLGLMSGGERVWISCRDRHEIHYAETPDMPSSRSGRRPRPCNCAAGTCEAMRHSTSGSGTLSPDARGGKSLSLMSGGERTFIDACLTRAIALYLAQNTGRRFDTLFSDEADGPLDPEHKRMFMAMKREVLRLGGYRQEFFITQTPHLATMADAVIDLDAMQAEPRAGIDASDR</sequence>
<organism evidence="3 4">
    <name type="scientific">Aquabacterium commune</name>
    <dbReference type="NCBI Taxonomy" id="70586"/>
    <lineage>
        <taxon>Bacteria</taxon>
        <taxon>Pseudomonadati</taxon>
        <taxon>Pseudomonadota</taxon>
        <taxon>Betaproteobacteria</taxon>
        <taxon>Burkholderiales</taxon>
        <taxon>Aquabacterium</taxon>
    </lineage>
</organism>
<keyword evidence="3" id="KW-0540">Nuclease</keyword>
<dbReference type="Gene3D" id="3.40.50.300">
    <property type="entry name" value="P-loop containing nucleotide triphosphate hydrolases"/>
    <property type="match status" value="2"/>
</dbReference>
<keyword evidence="3" id="KW-0269">Exonuclease</keyword>
<proteinExistence type="predicted"/>
<keyword evidence="3" id="KW-0378">Hydrolase</keyword>
<dbReference type="PANTHER" id="PTHR32114:SF2">
    <property type="entry name" value="ABC TRANSPORTER ABCH.3"/>
    <property type="match status" value="1"/>
</dbReference>
<dbReference type="GO" id="GO:0016887">
    <property type="term" value="F:ATP hydrolysis activity"/>
    <property type="evidence" value="ECO:0007669"/>
    <property type="project" value="InterPro"/>
</dbReference>
<dbReference type="Proteomes" id="UP000294593">
    <property type="component" value="Unassembled WGS sequence"/>
</dbReference>
<evidence type="ECO:0000259" key="2">
    <source>
        <dbReference type="Pfam" id="PF13476"/>
    </source>
</evidence>
<dbReference type="EMBL" id="SNXW01000012">
    <property type="protein sequence ID" value="TDP79539.1"/>
    <property type="molecule type" value="Genomic_DNA"/>
</dbReference>
<dbReference type="GO" id="GO:0006302">
    <property type="term" value="P:double-strand break repair"/>
    <property type="evidence" value="ECO:0007669"/>
    <property type="project" value="InterPro"/>
</dbReference>
<dbReference type="InterPro" id="IPR027417">
    <property type="entry name" value="P-loop_NTPase"/>
</dbReference>
<protein>
    <submittedName>
        <fullName evidence="3">Exonuclease SbcC</fullName>
    </submittedName>
</protein>
<feature type="domain" description="Rad50/SbcC-type AAA" evidence="2">
    <location>
        <begin position="5"/>
        <end position="278"/>
    </location>
</feature>
<dbReference type="SUPFAM" id="SSF52540">
    <property type="entry name" value="P-loop containing nucleoside triphosphate hydrolases"/>
    <property type="match status" value="1"/>
</dbReference>
<accession>A0A4R6R1J9</accession>
<name>A0A4R6R1J9_9BURK</name>
<keyword evidence="1" id="KW-0175">Coiled coil</keyword>
<comment type="caution">
    <text evidence="3">The sequence shown here is derived from an EMBL/GenBank/DDBJ whole genome shotgun (WGS) entry which is preliminary data.</text>
</comment>
<keyword evidence="4" id="KW-1185">Reference proteome</keyword>
<dbReference type="GO" id="GO:0004527">
    <property type="term" value="F:exonuclease activity"/>
    <property type="evidence" value="ECO:0007669"/>
    <property type="project" value="UniProtKB-KW"/>
</dbReference>
<evidence type="ECO:0000313" key="3">
    <source>
        <dbReference type="EMBL" id="TDP79539.1"/>
    </source>
</evidence>
<dbReference type="PANTHER" id="PTHR32114">
    <property type="entry name" value="ABC TRANSPORTER ABCH.3"/>
    <property type="match status" value="1"/>
</dbReference>
<reference evidence="3 4" key="1">
    <citation type="submission" date="2019-03" db="EMBL/GenBank/DDBJ databases">
        <title>Genomic Encyclopedia of Type Strains, Phase IV (KMG-IV): sequencing the most valuable type-strain genomes for metagenomic binning, comparative biology and taxonomic classification.</title>
        <authorList>
            <person name="Goeker M."/>
        </authorList>
    </citation>
    <scope>NUCLEOTIDE SEQUENCE [LARGE SCALE GENOMIC DNA]</scope>
    <source>
        <strain evidence="3 4">DSM 11901</strain>
    </source>
</reference>
<evidence type="ECO:0000313" key="4">
    <source>
        <dbReference type="Proteomes" id="UP000294593"/>
    </source>
</evidence>
<evidence type="ECO:0000256" key="1">
    <source>
        <dbReference type="SAM" id="Coils"/>
    </source>
</evidence>